<evidence type="ECO:0000256" key="1">
    <source>
        <dbReference type="SAM" id="SignalP"/>
    </source>
</evidence>
<feature type="signal peptide" evidence="1">
    <location>
        <begin position="1"/>
        <end position="23"/>
    </location>
</feature>
<reference evidence="2 3" key="1">
    <citation type="submission" date="2019-03" db="EMBL/GenBank/DDBJ databases">
        <title>Genomic analyses of the natural microbiome of Caenorhabditis elegans.</title>
        <authorList>
            <person name="Samuel B."/>
        </authorList>
    </citation>
    <scope>NUCLEOTIDE SEQUENCE [LARGE SCALE GENOMIC DNA]</scope>
    <source>
        <strain evidence="2 3">BIGb0156</strain>
    </source>
</reference>
<evidence type="ECO:0008006" key="4">
    <source>
        <dbReference type="Google" id="ProtNLM"/>
    </source>
</evidence>
<keyword evidence="3" id="KW-1185">Reference proteome</keyword>
<dbReference type="OrthoDB" id="9809066at2"/>
<comment type="caution">
    <text evidence="2">The sequence shown here is derived from an EMBL/GenBank/DDBJ whole genome shotgun (WGS) entry which is preliminary data.</text>
</comment>
<proteinExistence type="predicted"/>
<dbReference type="Proteomes" id="UP000295530">
    <property type="component" value="Unassembled WGS sequence"/>
</dbReference>
<evidence type="ECO:0000313" key="2">
    <source>
        <dbReference type="EMBL" id="TDN56463.1"/>
    </source>
</evidence>
<keyword evidence="1" id="KW-0732">Signal</keyword>
<dbReference type="RefSeq" id="WP_125354163.1">
    <property type="nucleotide sequence ID" value="NZ_CACSIW010000001.1"/>
</dbReference>
<organism evidence="2 3">
    <name type="scientific">Scandinavium goeteborgense</name>
    <dbReference type="NCBI Taxonomy" id="1851514"/>
    <lineage>
        <taxon>Bacteria</taxon>
        <taxon>Pseudomonadati</taxon>
        <taxon>Pseudomonadota</taxon>
        <taxon>Gammaproteobacteria</taxon>
        <taxon>Enterobacterales</taxon>
        <taxon>Enterobacteriaceae</taxon>
        <taxon>Scandinavium</taxon>
    </lineage>
</organism>
<accession>A0A4R6EE11</accession>
<name>A0A4R6EE11_SCAGO</name>
<feature type="chain" id="PRO_5020845311" description="Outer membrane beta-barrel porin/alpha-amylase" evidence="1">
    <location>
        <begin position="24"/>
        <end position="295"/>
    </location>
</feature>
<evidence type="ECO:0000313" key="3">
    <source>
        <dbReference type="Proteomes" id="UP000295530"/>
    </source>
</evidence>
<gene>
    <name evidence="2" type="ORF">EC847_11196</name>
</gene>
<dbReference type="AlphaFoldDB" id="A0A4R6EE11"/>
<protein>
    <recommendedName>
        <fullName evidence="4">Outer membrane beta-barrel porin/alpha-amylase</fullName>
    </recommendedName>
</protein>
<dbReference type="EMBL" id="SNVX01000011">
    <property type="protein sequence ID" value="TDN56463.1"/>
    <property type="molecule type" value="Genomic_DNA"/>
</dbReference>
<sequence length="295" mass="32539">MVKKNVFLCLFAAAVGFSGLAHAADKEGPSAEEMEKIAKMTANPIGAAWMFWTQYDNTTFRGDKFNGTVSRTTIQPVMSFPLKFGQQDWNLIVRPVFQFYNTPNLGNVTTHGDGAMFAHGRTSGMGDTGLLTLVGPNREDGFIWGVGATQLFDTAENDFQGQGRYQAGPALLVAKLAPHPGGTNLGLLAQHWWSADNKSNRKDTNHTDIQYFINYRLSGTELIGMSPDITIDWKKKQGDRLTLPIGLGYSNVVKIGKLPVRFAAELQYSVISPDDIGSRWNLKFMFIPVLPSPFL</sequence>